<accession>A0ABN3TZL4</accession>
<protein>
    <recommendedName>
        <fullName evidence="2">Histidine kinase/HSP90-like ATPase domain-containing protein</fullName>
    </recommendedName>
</protein>
<dbReference type="CDD" id="cd16936">
    <property type="entry name" value="HATPase_RsbW-like"/>
    <property type="match status" value="1"/>
</dbReference>
<dbReference type="PANTHER" id="PTHR35526:SF3">
    <property type="entry name" value="ANTI-SIGMA-F FACTOR RSBW"/>
    <property type="match status" value="1"/>
</dbReference>
<keyword evidence="1" id="KW-0723">Serine/threonine-protein kinase</keyword>
<dbReference type="EMBL" id="BAAATZ010000003">
    <property type="protein sequence ID" value="GAA2720880.1"/>
    <property type="molecule type" value="Genomic_DNA"/>
</dbReference>
<keyword evidence="1" id="KW-0808">Transferase</keyword>
<name>A0ABN3TZL4_9ACTN</name>
<dbReference type="RefSeq" id="WP_344448927.1">
    <property type="nucleotide sequence ID" value="NZ_BAAATZ010000003.1"/>
</dbReference>
<evidence type="ECO:0000313" key="4">
    <source>
        <dbReference type="Proteomes" id="UP001501842"/>
    </source>
</evidence>
<proteinExistence type="predicted"/>
<dbReference type="InterPro" id="IPR003594">
    <property type="entry name" value="HATPase_dom"/>
</dbReference>
<dbReference type="Gene3D" id="3.30.565.10">
    <property type="entry name" value="Histidine kinase-like ATPase, C-terminal domain"/>
    <property type="match status" value="1"/>
</dbReference>
<dbReference type="Pfam" id="PF13581">
    <property type="entry name" value="HATPase_c_2"/>
    <property type="match status" value="1"/>
</dbReference>
<keyword evidence="4" id="KW-1185">Reference proteome</keyword>
<keyword evidence="1" id="KW-0418">Kinase</keyword>
<dbReference type="Proteomes" id="UP001501842">
    <property type="component" value="Unassembled WGS sequence"/>
</dbReference>
<dbReference type="InterPro" id="IPR036890">
    <property type="entry name" value="HATPase_C_sf"/>
</dbReference>
<dbReference type="InterPro" id="IPR050267">
    <property type="entry name" value="Anti-sigma-factor_SerPK"/>
</dbReference>
<feature type="domain" description="Histidine kinase/HSP90-like ATPase" evidence="2">
    <location>
        <begin position="10"/>
        <end position="111"/>
    </location>
</feature>
<organism evidence="3 4">
    <name type="scientific">Actinocorallia aurantiaca</name>
    <dbReference type="NCBI Taxonomy" id="46204"/>
    <lineage>
        <taxon>Bacteria</taxon>
        <taxon>Bacillati</taxon>
        <taxon>Actinomycetota</taxon>
        <taxon>Actinomycetes</taxon>
        <taxon>Streptosporangiales</taxon>
        <taxon>Thermomonosporaceae</taxon>
        <taxon>Actinocorallia</taxon>
    </lineage>
</organism>
<sequence length="130" mass="13418">MTVPRAAAVFPGAPDQAAGVRRWFTGWLGDGHPAADAGVLLLSEVFSNACLHSRSAESGGTVDVVAEVAGRTVRVEVVDGGGGPVSLTAGDPSCDAESGRGLWLLDLLSEEWGSGPLPDGRFRVHYTVAF</sequence>
<evidence type="ECO:0000313" key="3">
    <source>
        <dbReference type="EMBL" id="GAA2720880.1"/>
    </source>
</evidence>
<evidence type="ECO:0000259" key="2">
    <source>
        <dbReference type="Pfam" id="PF13581"/>
    </source>
</evidence>
<dbReference type="PANTHER" id="PTHR35526">
    <property type="entry name" value="ANTI-SIGMA-F FACTOR RSBW-RELATED"/>
    <property type="match status" value="1"/>
</dbReference>
<dbReference type="SUPFAM" id="SSF55874">
    <property type="entry name" value="ATPase domain of HSP90 chaperone/DNA topoisomerase II/histidine kinase"/>
    <property type="match status" value="1"/>
</dbReference>
<gene>
    <name evidence="3" type="ORF">GCM10010439_09810</name>
</gene>
<reference evidence="3 4" key="1">
    <citation type="journal article" date="2019" name="Int. J. Syst. Evol. Microbiol.">
        <title>The Global Catalogue of Microorganisms (GCM) 10K type strain sequencing project: providing services to taxonomists for standard genome sequencing and annotation.</title>
        <authorList>
            <consortium name="The Broad Institute Genomics Platform"/>
            <consortium name="The Broad Institute Genome Sequencing Center for Infectious Disease"/>
            <person name="Wu L."/>
            <person name="Ma J."/>
        </authorList>
    </citation>
    <scope>NUCLEOTIDE SEQUENCE [LARGE SCALE GENOMIC DNA]</scope>
    <source>
        <strain evidence="3 4">JCM 8201</strain>
    </source>
</reference>
<evidence type="ECO:0000256" key="1">
    <source>
        <dbReference type="ARBA" id="ARBA00022527"/>
    </source>
</evidence>
<comment type="caution">
    <text evidence="3">The sequence shown here is derived from an EMBL/GenBank/DDBJ whole genome shotgun (WGS) entry which is preliminary data.</text>
</comment>